<accession>A0A6P8I3P7</accession>
<evidence type="ECO:0000313" key="3">
    <source>
        <dbReference type="RefSeq" id="XP_031559537.1"/>
    </source>
</evidence>
<dbReference type="KEGG" id="aten:116295762"/>
<dbReference type="GeneID" id="116295762"/>
<evidence type="ECO:0000313" key="4">
    <source>
        <dbReference type="RefSeq" id="XP_031559538.1"/>
    </source>
</evidence>
<feature type="region of interest" description="Disordered" evidence="1">
    <location>
        <begin position="1"/>
        <end position="22"/>
    </location>
</feature>
<dbReference type="AlphaFoldDB" id="A0A6P8I3P7"/>
<gene>
    <name evidence="3 4" type="primary">LOC116295762</name>
</gene>
<keyword evidence="2" id="KW-1185">Reference proteome</keyword>
<evidence type="ECO:0000313" key="2">
    <source>
        <dbReference type="Proteomes" id="UP000515163"/>
    </source>
</evidence>
<name>A0A6P8I3P7_ACTTE</name>
<dbReference type="RefSeq" id="XP_031559537.1">
    <property type="nucleotide sequence ID" value="XM_031703677.1"/>
</dbReference>
<organism evidence="2 3">
    <name type="scientific">Actinia tenebrosa</name>
    <name type="common">Australian red waratah sea anemone</name>
    <dbReference type="NCBI Taxonomy" id="6105"/>
    <lineage>
        <taxon>Eukaryota</taxon>
        <taxon>Metazoa</taxon>
        <taxon>Cnidaria</taxon>
        <taxon>Anthozoa</taxon>
        <taxon>Hexacorallia</taxon>
        <taxon>Actiniaria</taxon>
        <taxon>Actiniidae</taxon>
        <taxon>Actinia</taxon>
    </lineage>
</organism>
<sequence>MNGTIDLSSSNQDLSSTASGDQLQYVEDDNSWSETSDSCSCSSCGTCSMCDICNVEDFRLNVGNKKSYAERESAFQESNRLPLSSLQEDQPSLLSIKNQNHYETSKGLSYTSRCSSKNKKHANSDRNCTITSNLQDPIKIVESNYVLYSSGSDKERNSSFSSSVNSGIINTADSSSENSSTEFFTGLPLNTEERPKHEKKVTFSETFNRDTPSVWPCERNLSNEMQNPVKVPGQSYGSLSAGSSKKPIERLDPKTELISECIRLQSVLKNIDPFLLRSLLLHQLEKKDARTILTLGKLFPTKIYPLDTIHCVRCHNEYNPFTGRMGCKVTHPINAIARLCQNDQLACYSCAVCKKEYWVNILEDDVSKVINHLGYCFVGTHSPTVDEVSYFPQGAAKSCEDMGCIEFYV</sequence>
<dbReference type="OrthoDB" id="10071807at2759"/>
<dbReference type="Proteomes" id="UP000515163">
    <property type="component" value="Unplaced"/>
</dbReference>
<dbReference type="RefSeq" id="XP_031559538.1">
    <property type="nucleotide sequence ID" value="XM_031703678.1"/>
</dbReference>
<proteinExistence type="predicted"/>
<protein>
    <submittedName>
        <fullName evidence="3 4">Uncharacterized protein LOC116295762</fullName>
    </submittedName>
</protein>
<reference evidence="3 4" key="1">
    <citation type="submission" date="2025-04" db="UniProtKB">
        <authorList>
            <consortium name="RefSeq"/>
        </authorList>
    </citation>
    <scope>IDENTIFICATION</scope>
    <source>
        <tissue evidence="3 4">Tentacle</tissue>
    </source>
</reference>
<evidence type="ECO:0000256" key="1">
    <source>
        <dbReference type="SAM" id="MobiDB-lite"/>
    </source>
</evidence>